<evidence type="ECO:0000313" key="1">
    <source>
        <dbReference type="EMBL" id="GAA2007210.1"/>
    </source>
</evidence>
<accession>A0ABP5EVW1</accession>
<protein>
    <recommendedName>
        <fullName evidence="3">Cell filamentation protein</fullName>
    </recommendedName>
</protein>
<gene>
    <name evidence="1" type="ORF">GCM10009755_16840</name>
</gene>
<reference evidence="2" key="1">
    <citation type="journal article" date="2019" name="Int. J. Syst. Evol. Microbiol.">
        <title>The Global Catalogue of Microorganisms (GCM) 10K type strain sequencing project: providing services to taxonomists for standard genome sequencing and annotation.</title>
        <authorList>
            <consortium name="The Broad Institute Genomics Platform"/>
            <consortium name="The Broad Institute Genome Sequencing Center for Infectious Disease"/>
            <person name="Wu L."/>
            <person name="Ma J."/>
        </authorList>
    </citation>
    <scope>NUCLEOTIDE SEQUENCE [LARGE SCALE GENOMIC DNA]</scope>
    <source>
        <strain evidence="2">JCM 14546</strain>
    </source>
</reference>
<dbReference type="InterPro" id="IPR036597">
    <property type="entry name" value="Fido-like_dom_sf"/>
</dbReference>
<proteinExistence type="predicted"/>
<dbReference type="RefSeq" id="WP_344308743.1">
    <property type="nucleotide sequence ID" value="NZ_BAAANO010000015.1"/>
</dbReference>
<dbReference type="EMBL" id="BAAANO010000015">
    <property type="protein sequence ID" value="GAA2007210.1"/>
    <property type="molecule type" value="Genomic_DNA"/>
</dbReference>
<comment type="caution">
    <text evidence="1">The sequence shown here is derived from an EMBL/GenBank/DDBJ whole genome shotgun (WGS) entry which is preliminary data.</text>
</comment>
<dbReference type="Proteomes" id="UP001500755">
    <property type="component" value="Unassembled WGS sequence"/>
</dbReference>
<organism evidence="1 2">
    <name type="scientific">Brevibacterium samyangense</name>
    <dbReference type="NCBI Taxonomy" id="366888"/>
    <lineage>
        <taxon>Bacteria</taxon>
        <taxon>Bacillati</taxon>
        <taxon>Actinomycetota</taxon>
        <taxon>Actinomycetes</taxon>
        <taxon>Micrococcales</taxon>
        <taxon>Brevibacteriaceae</taxon>
        <taxon>Brevibacterium</taxon>
    </lineage>
</organism>
<dbReference type="SUPFAM" id="SSF140931">
    <property type="entry name" value="Fic-like"/>
    <property type="match status" value="1"/>
</dbReference>
<evidence type="ECO:0000313" key="2">
    <source>
        <dbReference type="Proteomes" id="UP001500755"/>
    </source>
</evidence>
<name>A0ABP5EVW1_9MICO</name>
<sequence length="176" mass="19687">MNRQHEFRTRDDYYIPGSFVLRNRFSTSAKPFGETDPDVLRTLEEFATSQRLVELSENPIPGAFDYAHMRAIHRYIFQDVYEWAGEPRVGPDTWMTKDGPNVLDATDPTPVAYAYYPGGDVMNEAAEAEYAKLAGKGFLRGLPLDEFVGECAETWGELNTGGSALLGEELIGAHDE</sequence>
<dbReference type="Gene3D" id="1.10.3290.10">
    <property type="entry name" value="Fido-like domain"/>
    <property type="match status" value="1"/>
</dbReference>
<keyword evidence="2" id="KW-1185">Reference proteome</keyword>
<evidence type="ECO:0008006" key="3">
    <source>
        <dbReference type="Google" id="ProtNLM"/>
    </source>
</evidence>